<evidence type="ECO:0000313" key="9">
    <source>
        <dbReference type="Proteomes" id="UP000323000"/>
    </source>
</evidence>
<dbReference type="InterPro" id="IPR052751">
    <property type="entry name" value="Plant_MAPKKK"/>
</dbReference>
<feature type="binding site" evidence="5">
    <location>
        <position position="32"/>
    </location>
    <ligand>
        <name>ATP</name>
        <dbReference type="ChEBI" id="CHEBI:30616"/>
    </ligand>
</feature>
<dbReference type="InterPro" id="IPR011009">
    <property type="entry name" value="Kinase-like_dom_sf"/>
</dbReference>
<feature type="domain" description="Protein kinase" evidence="7">
    <location>
        <begin position="3"/>
        <end position="258"/>
    </location>
</feature>
<dbReference type="SUPFAM" id="SSF56112">
    <property type="entry name" value="Protein kinase-like (PK-like)"/>
    <property type="match status" value="1"/>
</dbReference>
<keyword evidence="2 5" id="KW-0547">Nucleotide-binding</keyword>
<evidence type="ECO:0000256" key="3">
    <source>
        <dbReference type="ARBA" id="ARBA00022777"/>
    </source>
</evidence>
<dbReference type="PROSITE" id="PS00107">
    <property type="entry name" value="PROTEIN_KINASE_ATP"/>
    <property type="match status" value="1"/>
</dbReference>
<dbReference type="InterPro" id="IPR000719">
    <property type="entry name" value="Prot_kinase_dom"/>
</dbReference>
<dbReference type="CDD" id="cd06606">
    <property type="entry name" value="STKc_MAPKKK"/>
    <property type="match status" value="1"/>
</dbReference>
<sequence length="497" mass="55641">MEWTRGPIIGFGSTATVSLATVISSGELIAVKSTTELSGSNFLQKERFLLSKLSSCPYIVKYLDFNVTRENNKSMYNLCMEYLPRGTLRDEILRRGGRLEEQRIGFYTNQIVKGLNYMHMNHGLVHCDLKSENVLIGKDGGAKIADLGCAKFAAGGVTEFSGTPVFMAPEVARREEQGFAADVWAVGCTVIEMATGKNPWPQLGSDPVSALYRIGFSGEVPKIPGWLSEEARDFVSKCLKRDPEERLTAEELLQHPFLVDQEEEEEEFDFEKVEGFNANSPCTVLDHGIWDSLEVLENPLQDLNDQQVSCSCSCSNSPFLRIQELIGSFCSSNSSVPNWSFDEDWITVRSNCIEETRLLENETVSVSVPELIFLEEEELQDSIFDEDLMYLESSVENVTSSSTTTNNIIVSFSRDDFVLENLNFETNNENSTLIQFNLSANMFLHCNLSDQVDSSVFQSPRGCPMEMVNRSINGWCRLAFGVQEAKNTKEALFVEAV</sequence>
<protein>
    <recommendedName>
        <fullName evidence="7">Protein kinase domain-containing protein</fullName>
    </recommendedName>
</protein>
<dbReference type="GO" id="GO:0005524">
    <property type="term" value="F:ATP binding"/>
    <property type="evidence" value="ECO:0007669"/>
    <property type="project" value="UniProtKB-UniRule"/>
</dbReference>
<evidence type="ECO:0000256" key="5">
    <source>
        <dbReference type="PROSITE-ProRule" id="PRU10141"/>
    </source>
</evidence>
<reference evidence="9" key="1">
    <citation type="journal article" date="2019" name="Gigascience">
        <title>De novo genome assembly of the endangered Acer yangbiense, a plant species with extremely small populations endemic to Yunnan Province, China.</title>
        <authorList>
            <person name="Yang J."/>
            <person name="Wariss H.M."/>
            <person name="Tao L."/>
            <person name="Zhang R."/>
            <person name="Yun Q."/>
            <person name="Hollingsworth P."/>
            <person name="Dao Z."/>
            <person name="Luo G."/>
            <person name="Guo H."/>
            <person name="Ma Y."/>
            <person name="Sun W."/>
        </authorList>
    </citation>
    <scope>NUCLEOTIDE SEQUENCE [LARGE SCALE GENOMIC DNA]</scope>
    <source>
        <strain evidence="9">cv. Malutang</strain>
    </source>
</reference>
<proteinExistence type="inferred from homology"/>
<evidence type="ECO:0000259" key="7">
    <source>
        <dbReference type="PROSITE" id="PS50011"/>
    </source>
</evidence>
<evidence type="ECO:0000256" key="2">
    <source>
        <dbReference type="ARBA" id="ARBA00022741"/>
    </source>
</evidence>
<evidence type="ECO:0000256" key="4">
    <source>
        <dbReference type="ARBA" id="ARBA00022840"/>
    </source>
</evidence>
<gene>
    <name evidence="8" type="ORF">EZV62_008806</name>
</gene>
<dbReference type="GO" id="GO:0007165">
    <property type="term" value="P:signal transduction"/>
    <property type="evidence" value="ECO:0007669"/>
    <property type="project" value="TreeGrafter"/>
</dbReference>
<keyword evidence="4 5" id="KW-0067">ATP-binding</keyword>
<dbReference type="EMBL" id="VAHF01000003">
    <property type="protein sequence ID" value="TXG67531.1"/>
    <property type="molecule type" value="Genomic_DNA"/>
</dbReference>
<keyword evidence="6" id="KW-0723">Serine/threonine-protein kinase</keyword>
<keyword evidence="9" id="KW-1185">Reference proteome</keyword>
<dbReference type="PROSITE" id="PS00108">
    <property type="entry name" value="PROTEIN_KINASE_ST"/>
    <property type="match status" value="1"/>
</dbReference>
<dbReference type="PANTHER" id="PTHR48011:SF76">
    <property type="entry name" value="MITOGEN-ACTIVATED PROTEIN KINASE KINASE KINASE 15"/>
    <property type="match status" value="1"/>
</dbReference>
<accession>A0A5C7IEF9</accession>
<dbReference type="InterPro" id="IPR017441">
    <property type="entry name" value="Protein_kinase_ATP_BS"/>
</dbReference>
<dbReference type="Proteomes" id="UP000323000">
    <property type="component" value="Chromosome 3"/>
</dbReference>
<dbReference type="PANTHER" id="PTHR48011">
    <property type="entry name" value="CCR4-NOT TRANSCRIPTIONAL COMPLEX SUBUNIT CAF120-RELATED"/>
    <property type="match status" value="1"/>
</dbReference>
<evidence type="ECO:0000256" key="6">
    <source>
        <dbReference type="RuleBase" id="RU000304"/>
    </source>
</evidence>
<dbReference type="AlphaFoldDB" id="A0A5C7IEF9"/>
<keyword evidence="1" id="KW-0808">Transferase</keyword>
<dbReference type="Gene3D" id="1.10.510.10">
    <property type="entry name" value="Transferase(Phosphotransferase) domain 1"/>
    <property type="match status" value="1"/>
</dbReference>
<evidence type="ECO:0000313" key="8">
    <source>
        <dbReference type="EMBL" id="TXG67531.1"/>
    </source>
</evidence>
<dbReference type="Pfam" id="PF00069">
    <property type="entry name" value="Pkinase"/>
    <property type="match status" value="1"/>
</dbReference>
<evidence type="ECO:0000256" key="1">
    <source>
        <dbReference type="ARBA" id="ARBA00022679"/>
    </source>
</evidence>
<dbReference type="InterPro" id="IPR008271">
    <property type="entry name" value="Ser/Thr_kinase_AS"/>
</dbReference>
<name>A0A5C7IEF9_9ROSI</name>
<comment type="similarity">
    <text evidence="6">Belongs to the protein kinase superfamily.</text>
</comment>
<dbReference type="OrthoDB" id="275301at2759"/>
<dbReference type="PROSITE" id="PS50011">
    <property type="entry name" value="PROTEIN_KINASE_DOM"/>
    <property type="match status" value="1"/>
</dbReference>
<dbReference type="GO" id="GO:0004674">
    <property type="term" value="F:protein serine/threonine kinase activity"/>
    <property type="evidence" value="ECO:0007669"/>
    <property type="project" value="UniProtKB-KW"/>
</dbReference>
<organism evidence="8 9">
    <name type="scientific">Acer yangbiense</name>
    <dbReference type="NCBI Taxonomy" id="1000413"/>
    <lineage>
        <taxon>Eukaryota</taxon>
        <taxon>Viridiplantae</taxon>
        <taxon>Streptophyta</taxon>
        <taxon>Embryophyta</taxon>
        <taxon>Tracheophyta</taxon>
        <taxon>Spermatophyta</taxon>
        <taxon>Magnoliopsida</taxon>
        <taxon>eudicotyledons</taxon>
        <taxon>Gunneridae</taxon>
        <taxon>Pentapetalae</taxon>
        <taxon>rosids</taxon>
        <taxon>malvids</taxon>
        <taxon>Sapindales</taxon>
        <taxon>Sapindaceae</taxon>
        <taxon>Hippocastanoideae</taxon>
        <taxon>Acereae</taxon>
        <taxon>Acer</taxon>
    </lineage>
</organism>
<comment type="caution">
    <text evidence="8">The sequence shown here is derived from an EMBL/GenBank/DDBJ whole genome shotgun (WGS) entry which is preliminary data.</text>
</comment>
<keyword evidence="3" id="KW-0418">Kinase</keyword>
<dbReference type="SMART" id="SM00220">
    <property type="entry name" value="S_TKc"/>
    <property type="match status" value="1"/>
</dbReference>